<keyword evidence="3" id="KW-1185">Reference proteome</keyword>
<sequence length="21" mass="2549">WRLRLETHAECHEHGKIHAPQ</sequence>
<feature type="region of interest" description="Disordered" evidence="1">
    <location>
        <begin position="1"/>
        <end position="21"/>
    </location>
</feature>
<dbReference type="Proteomes" id="UP000304941">
    <property type="component" value="Unassembled WGS sequence"/>
</dbReference>
<dbReference type="EMBL" id="VBVZ01000943">
    <property type="protein sequence ID" value="TLG87009.1"/>
    <property type="molecule type" value="Genomic_DNA"/>
</dbReference>
<protein>
    <submittedName>
        <fullName evidence="2">Phosphoglycerate mutase</fullName>
    </submittedName>
</protein>
<gene>
    <name evidence="2" type="ORF">FEM54_32285</name>
</gene>
<name>A0ABY2TUX3_9PSED</name>
<proteinExistence type="predicted"/>
<evidence type="ECO:0000313" key="2">
    <source>
        <dbReference type="EMBL" id="TLG87009.1"/>
    </source>
</evidence>
<comment type="caution">
    <text evidence="2">The sequence shown here is derived from an EMBL/GenBank/DDBJ whole genome shotgun (WGS) entry which is preliminary data.</text>
</comment>
<evidence type="ECO:0000313" key="3">
    <source>
        <dbReference type="Proteomes" id="UP000304941"/>
    </source>
</evidence>
<evidence type="ECO:0000256" key="1">
    <source>
        <dbReference type="SAM" id="MobiDB-lite"/>
    </source>
</evidence>
<feature type="non-terminal residue" evidence="2">
    <location>
        <position position="1"/>
    </location>
</feature>
<organism evidence="2 3">
    <name type="scientific">Pseudomonas edaphica</name>
    <dbReference type="NCBI Taxonomy" id="2006980"/>
    <lineage>
        <taxon>Bacteria</taxon>
        <taxon>Pseudomonadati</taxon>
        <taxon>Pseudomonadota</taxon>
        <taxon>Gammaproteobacteria</taxon>
        <taxon>Pseudomonadales</taxon>
        <taxon>Pseudomonadaceae</taxon>
        <taxon>Pseudomonas</taxon>
    </lineage>
</organism>
<accession>A0ABY2TUX3</accession>
<reference evidence="2 3" key="1">
    <citation type="submission" date="2019-05" db="EMBL/GenBank/DDBJ databases">
        <title>Pseudomonas edaphica sp. nov., isolated from rhizospheric soil of Cistus ladanifer L. in Spain.</title>
        <authorList>
            <person name="Peix A."/>
        </authorList>
    </citation>
    <scope>NUCLEOTIDE SEQUENCE [LARGE SCALE GENOMIC DNA]</scope>
    <source>
        <strain evidence="2 3">RD25</strain>
    </source>
</reference>